<dbReference type="GO" id="GO:0009432">
    <property type="term" value="P:SOS response"/>
    <property type="evidence" value="ECO:0007669"/>
    <property type="project" value="TreeGrafter"/>
</dbReference>
<dbReference type="GO" id="GO:0003677">
    <property type="term" value="F:DNA binding"/>
    <property type="evidence" value="ECO:0007669"/>
    <property type="project" value="UniProtKB-KW"/>
</dbReference>
<evidence type="ECO:0000256" key="5">
    <source>
        <dbReference type="ARBA" id="ARBA00022457"/>
    </source>
</evidence>
<dbReference type="GO" id="GO:0003887">
    <property type="term" value="F:DNA-directed DNA polymerase activity"/>
    <property type="evidence" value="ECO:0007669"/>
    <property type="project" value="UniProtKB-KW"/>
</dbReference>
<comment type="cofactor">
    <cofactor evidence="1">
        <name>Mg(2+)</name>
        <dbReference type="ChEBI" id="CHEBI:18420"/>
    </cofactor>
</comment>
<keyword evidence="14" id="KW-0238">DNA-binding</keyword>
<comment type="caution">
    <text evidence="18">The sequence shown here is derived from an EMBL/GenBank/DDBJ whole genome shotgun (WGS) entry which is preliminary data.</text>
</comment>
<dbReference type="PANTHER" id="PTHR11076:SF33">
    <property type="entry name" value="DNA POLYMERASE KAPPA"/>
    <property type="match status" value="1"/>
</dbReference>
<evidence type="ECO:0000256" key="7">
    <source>
        <dbReference type="ARBA" id="ARBA00022679"/>
    </source>
</evidence>
<name>A0A523VZ20_UNCAE</name>
<dbReference type="GO" id="GO:0005829">
    <property type="term" value="C:cytosol"/>
    <property type="evidence" value="ECO:0007669"/>
    <property type="project" value="TreeGrafter"/>
</dbReference>
<dbReference type="SUPFAM" id="SSF56672">
    <property type="entry name" value="DNA/RNA polymerases"/>
    <property type="match status" value="1"/>
</dbReference>
<keyword evidence="12" id="KW-0460">Magnesium</keyword>
<keyword evidence="13" id="KW-0239">DNA-directed DNA polymerase</keyword>
<comment type="similarity">
    <text evidence="3">Belongs to the DNA polymerase type-Y family.</text>
</comment>
<feature type="domain" description="UmuC" evidence="17">
    <location>
        <begin position="6"/>
        <end position="187"/>
    </location>
</feature>
<dbReference type="GO" id="GO:0006260">
    <property type="term" value="P:DNA replication"/>
    <property type="evidence" value="ECO:0007669"/>
    <property type="project" value="UniProtKB-KW"/>
</dbReference>
<accession>A0A523VZ20</accession>
<keyword evidence="5" id="KW-0515">Mutator protein</keyword>
<evidence type="ECO:0000256" key="4">
    <source>
        <dbReference type="ARBA" id="ARBA00012417"/>
    </source>
</evidence>
<evidence type="ECO:0000256" key="12">
    <source>
        <dbReference type="ARBA" id="ARBA00022842"/>
    </source>
</evidence>
<protein>
    <recommendedName>
        <fullName evidence="4">DNA-directed DNA polymerase</fullName>
        <ecNumber evidence="4">2.7.7.7</ecNumber>
    </recommendedName>
</protein>
<evidence type="ECO:0000256" key="2">
    <source>
        <dbReference type="ARBA" id="ARBA00004496"/>
    </source>
</evidence>
<feature type="non-terminal residue" evidence="18">
    <location>
        <position position="227"/>
    </location>
</feature>
<dbReference type="Pfam" id="PF00817">
    <property type="entry name" value="IMS"/>
    <property type="match status" value="1"/>
</dbReference>
<gene>
    <name evidence="18" type="primary">dinB</name>
    <name evidence="18" type="ORF">E3J48_07125</name>
</gene>
<evidence type="ECO:0000313" key="18">
    <source>
        <dbReference type="EMBL" id="TET60027.1"/>
    </source>
</evidence>
<keyword evidence="10" id="KW-0479">Metal-binding</keyword>
<dbReference type="Gene3D" id="3.40.1170.60">
    <property type="match status" value="1"/>
</dbReference>
<keyword evidence="15" id="KW-0234">DNA repair</keyword>
<evidence type="ECO:0000259" key="17">
    <source>
        <dbReference type="PROSITE" id="PS50173"/>
    </source>
</evidence>
<dbReference type="NCBIfam" id="NF002677">
    <property type="entry name" value="PRK02406.1"/>
    <property type="match status" value="1"/>
</dbReference>
<dbReference type="Gene3D" id="1.10.150.20">
    <property type="entry name" value="5' to 3' exonuclease, C-terminal subdomain"/>
    <property type="match status" value="1"/>
</dbReference>
<dbReference type="FunFam" id="3.40.1170.60:FF:000001">
    <property type="entry name" value="DNA polymerase IV"/>
    <property type="match status" value="1"/>
</dbReference>
<keyword evidence="11" id="KW-0227">DNA damage</keyword>
<keyword evidence="6" id="KW-0963">Cytoplasm</keyword>
<keyword evidence="7 18" id="KW-0808">Transferase</keyword>
<dbReference type="GO" id="GO:0042276">
    <property type="term" value="P:error-prone translesion synthesis"/>
    <property type="evidence" value="ECO:0007669"/>
    <property type="project" value="TreeGrafter"/>
</dbReference>
<dbReference type="Pfam" id="PF11798">
    <property type="entry name" value="IMS_HHH"/>
    <property type="match status" value="1"/>
</dbReference>
<comment type="subcellular location">
    <subcellularLocation>
        <location evidence="2">Cytoplasm</location>
    </subcellularLocation>
</comment>
<dbReference type="PROSITE" id="PS50173">
    <property type="entry name" value="UMUC"/>
    <property type="match status" value="1"/>
</dbReference>
<dbReference type="Gene3D" id="3.30.70.270">
    <property type="match status" value="1"/>
</dbReference>
<evidence type="ECO:0000256" key="6">
    <source>
        <dbReference type="ARBA" id="ARBA00022490"/>
    </source>
</evidence>
<keyword evidence="8 18" id="KW-0548">Nucleotidyltransferase</keyword>
<evidence type="ECO:0000256" key="1">
    <source>
        <dbReference type="ARBA" id="ARBA00001946"/>
    </source>
</evidence>
<evidence type="ECO:0000256" key="15">
    <source>
        <dbReference type="ARBA" id="ARBA00023204"/>
    </source>
</evidence>
<evidence type="ECO:0000256" key="10">
    <source>
        <dbReference type="ARBA" id="ARBA00022723"/>
    </source>
</evidence>
<sequence length="227" mass="25072">MPTRKIIHVDLDAFFASVEQLDNPELKGRPVIVGGSIKERGVVSTASYEARAFGVQSAQPMARARKLCPQGVFLRVRMDRYREISGRVLKILSSCTPKVEPVSIDEAFLDITGCEKLFGKAEGIAREIKTRMKKEVGLTCSLGVAPNKFLAKVASGMQKPDGLVIVKDNDKESFLANLPVGKIWGVGKVTQRELQQMGIYTIRQLGELSFSELQKTFGRIGARLYNL</sequence>
<dbReference type="EC" id="2.7.7.7" evidence="4"/>
<dbReference type="GO" id="GO:0006281">
    <property type="term" value="P:DNA repair"/>
    <property type="evidence" value="ECO:0007669"/>
    <property type="project" value="UniProtKB-KW"/>
</dbReference>
<evidence type="ECO:0000256" key="8">
    <source>
        <dbReference type="ARBA" id="ARBA00022695"/>
    </source>
</evidence>
<organism evidence="18 19">
    <name type="scientific">Aerophobetes bacterium</name>
    <dbReference type="NCBI Taxonomy" id="2030807"/>
    <lineage>
        <taxon>Bacteria</taxon>
        <taxon>Candidatus Aerophobota</taxon>
    </lineage>
</organism>
<dbReference type="InterPro" id="IPR022880">
    <property type="entry name" value="DNApol_IV"/>
</dbReference>
<keyword evidence="9" id="KW-0235">DNA replication</keyword>
<evidence type="ECO:0000256" key="11">
    <source>
        <dbReference type="ARBA" id="ARBA00022763"/>
    </source>
</evidence>
<evidence type="ECO:0000256" key="9">
    <source>
        <dbReference type="ARBA" id="ARBA00022705"/>
    </source>
</evidence>
<dbReference type="InterPro" id="IPR050116">
    <property type="entry name" value="DNA_polymerase-Y"/>
</dbReference>
<dbReference type="EMBL" id="SOIZ01000322">
    <property type="protein sequence ID" value="TET60027.1"/>
    <property type="molecule type" value="Genomic_DNA"/>
</dbReference>
<dbReference type="InterPro" id="IPR043128">
    <property type="entry name" value="Rev_trsase/Diguanyl_cyclase"/>
</dbReference>
<evidence type="ECO:0000256" key="3">
    <source>
        <dbReference type="ARBA" id="ARBA00010945"/>
    </source>
</evidence>
<dbReference type="InterPro" id="IPR024728">
    <property type="entry name" value="PolY_HhH_motif"/>
</dbReference>
<dbReference type="PANTHER" id="PTHR11076">
    <property type="entry name" value="DNA REPAIR POLYMERASE UMUC / TRANSFERASE FAMILY MEMBER"/>
    <property type="match status" value="1"/>
</dbReference>
<dbReference type="InterPro" id="IPR043502">
    <property type="entry name" value="DNA/RNA_pol_sf"/>
</dbReference>
<evidence type="ECO:0000256" key="13">
    <source>
        <dbReference type="ARBA" id="ARBA00022932"/>
    </source>
</evidence>
<evidence type="ECO:0000256" key="14">
    <source>
        <dbReference type="ARBA" id="ARBA00023125"/>
    </source>
</evidence>
<reference evidence="18 19" key="1">
    <citation type="submission" date="2019-03" db="EMBL/GenBank/DDBJ databases">
        <title>Metabolic potential of uncultured bacteria and archaea associated with petroleum seepage in deep-sea sediments.</title>
        <authorList>
            <person name="Dong X."/>
            <person name="Hubert C."/>
        </authorList>
    </citation>
    <scope>NUCLEOTIDE SEQUENCE [LARGE SCALE GENOMIC DNA]</scope>
    <source>
        <strain evidence="18">E29_bin52</strain>
    </source>
</reference>
<evidence type="ECO:0000313" key="19">
    <source>
        <dbReference type="Proteomes" id="UP000319130"/>
    </source>
</evidence>
<evidence type="ECO:0000256" key="16">
    <source>
        <dbReference type="ARBA" id="ARBA00049244"/>
    </source>
</evidence>
<proteinExistence type="inferred from homology"/>
<dbReference type="Proteomes" id="UP000319130">
    <property type="component" value="Unassembled WGS sequence"/>
</dbReference>
<dbReference type="CDD" id="cd03586">
    <property type="entry name" value="PolY_Pol_IV_kappa"/>
    <property type="match status" value="1"/>
</dbReference>
<comment type="catalytic activity">
    <reaction evidence="16">
        <text>DNA(n) + a 2'-deoxyribonucleoside 5'-triphosphate = DNA(n+1) + diphosphate</text>
        <dbReference type="Rhea" id="RHEA:22508"/>
        <dbReference type="Rhea" id="RHEA-COMP:17339"/>
        <dbReference type="Rhea" id="RHEA-COMP:17340"/>
        <dbReference type="ChEBI" id="CHEBI:33019"/>
        <dbReference type="ChEBI" id="CHEBI:61560"/>
        <dbReference type="ChEBI" id="CHEBI:173112"/>
        <dbReference type="EC" id="2.7.7.7"/>
    </reaction>
</comment>
<dbReference type="GO" id="GO:0046872">
    <property type="term" value="F:metal ion binding"/>
    <property type="evidence" value="ECO:0007669"/>
    <property type="project" value="UniProtKB-KW"/>
</dbReference>
<dbReference type="InterPro" id="IPR001126">
    <property type="entry name" value="UmuC"/>
</dbReference>
<dbReference type="AlphaFoldDB" id="A0A523VZ20"/>